<dbReference type="GO" id="GO:1990904">
    <property type="term" value="C:ribonucleoprotein complex"/>
    <property type="evidence" value="ECO:0007669"/>
    <property type="project" value="InterPro"/>
</dbReference>
<dbReference type="GO" id="GO:0003729">
    <property type="term" value="F:mRNA binding"/>
    <property type="evidence" value="ECO:0007669"/>
    <property type="project" value="TreeGrafter"/>
</dbReference>
<dbReference type="RefSeq" id="XP_044562295.1">
    <property type="nucleotide sequence ID" value="XM_044706893.1"/>
</dbReference>
<dbReference type="InterPro" id="IPR036388">
    <property type="entry name" value="WH-like_DNA-bd_sf"/>
</dbReference>
<evidence type="ECO:0000259" key="6">
    <source>
        <dbReference type="PROSITE" id="PS50102"/>
    </source>
</evidence>
<dbReference type="InterPro" id="IPR012677">
    <property type="entry name" value="Nucleotide-bd_a/b_plait_sf"/>
</dbReference>
<dbReference type="GeneID" id="68110792"/>
<protein>
    <recommendedName>
        <fullName evidence="10">HTH La-type RNA-binding domain-containing protein</fullName>
    </recommendedName>
</protein>
<dbReference type="FunFam" id="1.10.10.10:FF:000158">
    <property type="entry name" value="La ribonucleoprotein domain family member 7"/>
    <property type="match status" value="1"/>
</dbReference>
<dbReference type="PROSITE" id="PS50102">
    <property type="entry name" value="RRM"/>
    <property type="match status" value="1"/>
</dbReference>
<dbReference type="SMART" id="SM00360">
    <property type="entry name" value="RRM"/>
    <property type="match status" value="1"/>
</dbReference>
<name>A0A6A5BSB6_NAEFO</name>
<evidence type="ECO:0000256" key="5">
    <source>
        <dbReference type="SAM" id="MobiDB-lite"/>
    </source>
</evidence>
<feature type="region of interest" description="Disordered" evidence="5">
    <location>
        <begin position="306"/>
        <end position="333"/>
    </location>
</feature>
<evidence type="ECO:0008006" key="10">
    <source>
        <dbReference type="Google" id="ProtNLM"/>
    </source>
</evidence>
<evidence type="ECO:0000259" key="7">
    <source>
        <dbReference type="PROSITE" id="PS50961"/>
    </source>
</evidence>
<comment type="subcellular location">
    <subcellularLocation>
        <location evidence="1">Nucleus</location>
    </subcellularLocation>
</comment>
<dbReference type="EMBL" id="VFQX01000034">
    <property type="protein sequence ID" value="KAF0977582.1"/>
    <property type="molecule type" value="Genomic_DNA"/>
</dbReference>
<keyword evidence="9" id="KW-1185">Reference proteome</keyword>
<dbReference type="CDD" id="cd07323">
    <property type="entry name" value="LAM"/>
    <property type="match status" value="1"/>
</dbReference>
<dbReference type="Proteomes" id="UP000444721">
    <property type="component" value="Unassembled WGS sequence"/>
</dbReference>
<dbReference type="InterPro" id="IPR036390">
    <property type="entry name" value="WH_DNA-bd_sf"/>
</dbReference>
<evidence type="ECO:0000313" key="8">
    <source>
        <dbReference type="EMBL" id="KAF0977582.1"/>
    </source>
</evidence>
<evidence type="ECO:0000256" key="3">
    <source>
        <dbReference type="ARBA" id="ARBA00023242"/>
    </source>
</evidence>
<feature type="domain" description="RRM" evidence="6">
    <location>
        <begin position="96"/>
        <end position="177"/>
    </location>
</feature>
<dbReference type="Gene3D" id="3.30.70.330">
    <property type="match status" value="1"/>
</dbReference>
<feature type="domain" description="HTH La-type RNA-binding" evidence="7">
    <location>
        <begin position="1"/>
        <end position="91"/>
    </location>
</feature>
<dbReference type="InterPro" id="IPR006630">
    <property type="entry name" value="La_HTH"/>
</dbReference>
<dbReference type="PANTHER" id="PTHR22792">
    <property type="entry name" value="LUPUS LA PROTEIN-RELATED"/>
    <property type="match status" value="1"/>
</dbReference>
<dbReference type="AlphaFoldDB" id="A0A6A5BSB6"/>
<gene>
    <name evidence="8" type="ORF">FDP41_003574</name>
</gene>
<evidence type="ECO:0000313" key="9">
    <source>
        <dbReference type="Proteomes" id="UP000444721"/>
    </source>
</evidence>
<keyword evidence="2 4" id="KW-0694">RNA-binding</keyword>
<feature type="compositionally biased region" description="Basic residues" evidence="5">
    <location>
        <begin position="313"/>
        <end position="333"/>
    </location>
</feature>
<dbReference type="CDD" id="cd12291">
    <property type="entry name" value="RRM1_La"/>
    <property type="match status" value="1"/>
</dbReference>
<organism evidence="8 9">
    <name type="scientific">Naegleria fowleri</name>
    <name type="common">Brain eating amoeba</name>
    <dbReference type="NCBI Taxonomy" id="5763"/>
    <lineage>
        <taxon>Eukaryota</taxon>
        <taxon>Discoba</taxon>
        <taxon>Heterolobosea</taxon>
        <taxon>Tetramitia</taxon>
        <taxon>Eutetramitia</taxon>
        <taxon>Vahlkampfiidae</taxon>
        <taxon>Naegleria</taxon>
    </lineage>
</organism>
<evidence type="ECO:0000256" key="1">
    <source>
        <dbReference type="ARBA" id="ARBA00004123"/>
    </source>
</evidence>
<dbReference type="InterPro" id="IPR035979">
    <property type="entry name" value="RBD_domain_sf"/>
</dbReference>
<proteinExistence type="predicted"/>
<dbReference type="SMART" id="SM00715">
    <property type="entry name" value="LA"/>
    <property type="match status" value="1"/>
</dbReference>
<dbReference type="VEuPathDB" id="AmoebaDB:NfTy_070420"/>
<dbReference type="PANTHER" id="PTHR22792:SF140">
    <property type="entry name" value="ACHILLES, ISOFORM A"/>
    <property type="match status" value="1"/>
</dbReference>
<evidence type="ECO:0000256" key="2">
    <source>
        <dbReference type="ARBA" id="ARBA00022884"/>
    </source>
</evidence>
<sequence>MDAKTLDRKIREQVEFYFSDSNLPKDKFLRSLVANNPEGYVELKTIASFNRMKQLTANMDVIVSAIKKSAMLEVDSEGKLVRRITALPENDTTTARSLYAKGFPLDEKISNLDSIKTFFDAYGKVMCVRMRREKNGTFKGSVFVEFDSESTVNSLAGRTDLKFRPEDEPLLVESKQGYFERKKKEREESKTKAAQDKKQEEINNMKTELKQNSFLYIEGISADEKFGFAEFSKKLPVNKKNGLKFIDYPLKGDKTKAVLRLENKEIFDNVKKQFDEGKIELPGTISVKELPQEELEKYIDETVQAKFSEQGNTHKRKGARGKQTNRKKKTKTD</sequence>
<dbReference type="VEuPathDB" id="AmoebaDB:FDP41_003574"/>
<dbReference type="PRINTS" id="PR00302">
    <property type="entry name" value="LUPUSLA"/>
</dbReference>
<dbReference type="Gene3D" id="1.10.10.10">
    <property type="entry name" value="Winged helix-like DNA-binding domain superfamily/Winged helix DNA-binding domain"/>
    <property type="match status" value="1"/>
</dbReference>
<dbReference type="GO" id="GO:0006396">
    <property type="term" value="P:RNA processing"/>
    <property type="evidence" value="ECO:0007669"/>
    <property type="project" value="InterPro"/>
</dbReference>
<dbReference type="InterPro" id="IPR045180">
    <property type="entry name" value="La_dom_prot"/>
</dbReference>
<dbReference type="SUPFAM" id="SSF46785">
    <property type="entry name" value="Winged helix' DNA-binding domain"/>
    <property type="match status" value="1"/>
</dbReference>
<dbReference type="Pfam" id="PF00076">
    <property type="entry name" value="RRM_1"/>
    <property type="match status" value="1"/>
</dbReference>
<dbReference type="InterPro" id="IPR000504">
    <property type="entry name" value="RRM_dom"/>
</dbReference>
<dbReference type="OMA" id="PEHNEER"/>
<comment type="caution">
    <text evidence="8">The sequence shown here is derived from an EMBL/GenBank/DDBJ whole genome shotgun (WGS) entry which is preliminary data.</text>
</comment>
<dbReference type="GO" id="GO:0005634">
    <property type="term" value="C:nucleus"/>
    <property type="evidence" value="ECO:0007669"/>
    <property type="project" value="UniProtKB-SubCell"/>
</dbReference>
<dbReference type="SUPFAM" id="SSF54928">
    <property type="entry name" value="RNA-binding domain, RBD"/>
    <property type="match status" value="1"/>
</dbReference>
<dbReference type="PROSITE" id="PS50961">
    <property type="entry name" value="HTH_LA"/>
    <property type="match status" value="1"/>
</dbReference>
<evidence type="ECO:0000256" key="4">
    <source>
        <dbReference type="PROSITE-ProRule" id="PRU00332"/>
    </source>
</evidence>
<reference evidence="8 9" key="1">
    <citation type="journal article" date="2019" name="Sci. Rep.">
        <title>Nanopore sequencing improves the draft genome of the human pathogenic amoeba Naegleria fowleri.</title>
        <authorList>
            <person name="Liechti N."/>
            <person name="Schurch N."/>
            <person name="Bruggmann R."/>
            <person name="Wittwer M."/>
        </authorList>
    </citation>
    <scope>NUCLEOTIDE SEQUENCE [LARGE SCALE GENOMIC DNA]</scope>
    <source>
        <strain evidence="8 9">ATCC 30894</strain>
    </source>
</reference>
<keyword evidence="3" id="KW-0539">Nucleus</keyword>
<dbReference type="VEuPathDB" id="AmoebaDB:NF0117680"/>
<dbReference type="OrthoDB" id="439993at2759"/>
<accession>A0A6A5BSB6</accession>
<dbReference type="Pfam" id="PF05383">
    <property type="entry name" value="La"/>
    <property type="match status" value="1"/>
</dbReference>
<dbReference type="InterPro" id="IPR002344">
    <property type="entry name" value="Lupus_La"/>
</dbReference>